<gene>
    <name evidence="2" type="ORF">PHLGIDRAFT_123034</name>
</gene>
<dbReference type="SUPFAM" id="SSF52821">
    <property type="entry name" value="Rhodanese/Cell cycle control phosphatase"/>
    <property type="match status" value="1"/>
</dbReference>
<accession>A0A0C3RZE8</accession>
<feature type="domain" description="Rhodanese" evidence="1">
    <location>
        <begin position="3"/>
        <end position="84"/>
    </location>
</feature>
<dbReference type="PROSITE" id="PS50206">
    <property type="entry name" value="RHODANESE_3"/>
    <property type="match status" value="1"/>
</dbReference>
<dbReference type="STRING" id="745531.A0A0C3RZE8"/>
<dbReference type="InterPro" id="IPR001763">
    <property type="entry name" value="Rhodanese-like_dom"/>
</dbReference>
<reference evidence="2 3" key="1">
    <citation type="journal article" date="2014" name="PLoS Genet.">
        <title>Analysis of the Phlebiopsis gigantea genome, transcriptome and secretome provides insight into its pioneer colonization strategies of wood.</title>
        <authorList>
            <person name="Hori C."/>
            <person name="Ishida T."/>
            <person name="Igarashi K."/>
            <person name="Samejima M."/>
            <person name="Suzuki H."/>
            <person name="Master E."/>
            <person name="Ferreira P."/>
            <person name="Ruiz-Duenas F.J."/>
            <person name="Held B."/>
            <person name="Canessa P."/>
            <person name="Larrondo L.F."/>
            <person name="Schmoll M."/>
            <person name="Druzhinina I.S."/>
            <person name="Kubicek C.P."/>
            <person name="Gaskell J.A."/>
            <person name="Kersten P."/>
            <person name="St John F."/>
            <person name="Glasner J."/>
            <person name="Sabat G."/>
            <person name="Splinter BonDurant S."/>
            <person name="Syed K."/>
            <person name="Yadav J."/>
            <person name="Mgbeahuruike A.C."/>
            <person name="Kovalchuk A."/>
            <person name="Asiegbu F.O."/>
            <person name="Lackner G."/>
            <person name="Hoffmeister D."/>
            <person name="Rencoret J."/>
            <person name="Gutierrez A."/>
            <person name="Sun H."/>
            <person name="Lindquist E."/>
            <person name="Barry K."/>
            <person name="Riley R."/>
            <person name="Grigoriev I.V."/>
            <person name="Henrissat B."/>
            <person name="Kues U."/>
            <person name="Berka R.M."/>
            <person name="Martinez A.T."/>
            <person name="Covert S.F."/>
            <person name="Blanchette R.A."/>
            <person name="Cullen D."/>
        </authorList>
    </citation>
    <scope>NUCLEOTIDE SEQUENCE [LARGE SCALE GENOMIC DNA]</scope>
    <source>
        <strain evidence="2 3">11061_1 CR5-6</strain>
    </source>
</reference>
<dbReference type="EMBL" id="KN840735">
    <property type="protein sequence ID" value="KIP01792.1"/>
    <property type="molecule type" value="Genomic_DNA"/>
</dbReference>
<evidence type="ECO:0000259" key="1">
    <source>
        <dbReference type="PROSITE" id="PS50206"/>
    </source>
</evidence>
<dbReference type="Pfam" id="PF00581">
    <property type="entry name" value="Rhodanese"/>
    <property type="match status" value="1"/>
</dbReference>
<dbReference type="AlphaFoldDB" id="A0A0C3RZE8"/>
<protein>
    <recommendedName>
        <fullName evidence="1">Rhodanese domain-containing protein</fullName>
    </recommendedName>
</protein>
<dbReference type="HOGENOM" id="CLU_181929_0_0_1"/>
<feature type="non-terminal residue" evidence="2">
    <location>
        <position position="1"/>
    </location>
</feature>
<keyword evidence="3" id="KW-1185">Reference proteome</keyword>
<evidence type="ECO:0000313" key="2">
    <source>
        <dbReference type="EMBL" id="KIP01792.1"/>
    </source>
</evidence>
<dbReference type="InterPro" id="IPR036873">
    <property type="entry name" value="Rhodanese-like_dom_sf"/>
</dbReference>
<organism evidence="2 3">
    <name type="scientific">Phlebiopsis gigantea (strain 11061_1 CR5-6)</name>
    <name type="common">White-rot fungus</name>
    <name type="synonym">Peniophora gigantea</name>
    <dbReference type="NCBI Taxonomy" id="745531"/>
    <lineage>
        <taxon>Eukaryota</taxon>
        <taxon>Fungi</taxon>
        <taxon>Dikarya</taxon>
        <taxon>Basidiomycota</taxon>
        <taxon>Agaricomycotina</taxon>
        <taxon>Agaricomycetes</taxon>
        <taxon>Polyporales</taxon>
        <taxon>Phanerochaetaceae</taxon>
        <taxon>Phlebiopsis</taxon>
    </lineage>
</organism>
<proteinExistence type="predicted"/>
<evidence type="ECO:0000313" key="3">
    <source>
        <dbReference type="Proteomes" id="UP000053257"/>
    </source>
</evidence>
<dbReference type="Proteomes" id="UP000053257">
    <property type="component" value="Unassembled WGS sequence"/>
</dbReference>
<sequence length="99" mass="10559">RAAEGAIAGALVVERNVLEWRFDPRSDARVPVADRYDLRVIVFCSEGYASSLAAASLRDLGLLNATDMVGGYKAWKAAGLPAEVEVLATGLPAEEYSFA</sequence>
<dbReference type="Gene3D" id="3.40.250.10">
    <property type="entry name" value="Rhodanese-like domain"/>
    <property type="match status" value="1"/>
</dbReference>
<dbReference type="OrthoDB" id="566238at2759"/>
<name>A0A0C3RZE8_PHLG1</name>